<evidence type="ECO:0000313" key="2">
    <source>
        <dbReference type="EMBL" id="GAA2612654.1"/>
    </source>
</evidence>
<gene>
    <name evidence="2" type="ORF">GCM10009863_27970</name>
</gene>
<keyword evidence="1" id="KW-0812">Transmembrane</keyword>
<organism evidence="2 3">
    <name type="scientific">Streptomyces axinellae</name>
    <dbReference type="NCBI Taxonomy" id="552788"/>
    <lineage>
        <taxon>Bacteria</taxon>
        <taxon>Bacillati</taxon>
        <taxon>Actinomycetota</taxon>
        <taxon>Actinomycetes</taxon>
        <taxon>Kitasatosporales</taxon>
        <taxon>Streptomycetaceae</taxon>
        <taxon>Streptomyces</taxon>
    </lineage>
</organism>
<feature type="transmembrane region" description="Helical" evidence="1">
    <location>
        <begin position="36"/>
        <end position="56"/>
    </location>
</feature>
<reference evidence="2 3" key="1">
    <citation type="journal article" date="2019" name="Int. J. Syst. Evol. Microbiol.">
        <title>The Global Catalogue of Microorganisms (GCM) 10K type strain sequencing project: providing services to taxonomists for standard genome sequencing and annotation.</title>
        <authorList>
            <consortium name="The Broad Institute Genomics Platform"/>
            <consortium name="The Broad Institute Genome Sequencing Center for Infectious Disease"/>
            <person name="Wu L."/>
            <person name="Ma J."/>
        </authorList>
    </citation>
    <scope>NUCLEOTIDE SEQUENCE [LARGE SCALE GENOMIC DNA]</scope>
    <source>
        <strain evidence="2 3">JCM 16373</strain>
    </source>
</reference>
<name>A0ABN3Q283_9ACTN</name>
<keyword evidence="1" id="KW-1133">Transmembrane helix</keyword>
<comment type="caution">
    <text evidence="2">The sequence shown here is derived from an EMBL/GenBank/DDBJ whole genome shotgun (WGS) entry which is preliminary data.</text>
</comment>
<keyword evidence="3" id="KW-1185">Reference proteome</keyword>
<accession>A0ABN3Q283</accession>
<evidence type="ECO:0000256" key="1">
    <source>
        <dbReference type="SAM" id="Phobius"/>
    </source>
</evidence>
<dbReference type="EMBL" id="BAAARJ010000008">
    <property type="protein sequence ID" value="GAA2612654.1"/>
    <property type="molecule type" value="Genomic_DNA"/>
</dbReference>
<protein>
    <submittedName>
        <fullName evidence="2">Uncharacterized protein</fullName>
    </submittedName>
</protein>
<feature type="transmembrane region" description="Helical" evidence="1">
    <location>
        <begin position="12"/>
        <end position="30"/>
    </location>
</feature>
<evidence type="ECO:0000313" key="3">
    <source>
        <dbReference type="Proteomes" id="UP001501447"/>
    </source>
</evidence>
<dbReference type="Proteomes" id="UP001501447">
    <property type="component" value="Unassembled WGS sequence"/>
</dbReference>
<dbReference type="RefSeq" id="WP_344565768.1">
    <property type="nucleotide sequence ID" value="NZ_BAAARJ010000008.1"/>
</dbReference>
<sequence length="58" mass="6018">MGRRALAAAGELTAWWGAMAVLWLMLVQTIDPLECAVGAGAAALAAWAGPAARRAVRR</sequence>
<keyword evidence="1" id="KW-0472">Membrane</keyword>
<proteinExistence type="predicted"/>